<dbReference type="SUPFAM" id="SSF48264">
    <property type="entry name" value="Cytochrome P450"/>
    <property type="match status" value="1"/>
</dbReference>
<dbReference type="CDD" id="cd11040">
    <property type="entry name" value="CYP7_CYP8-like"/>
    <property type="match status" value="1"/>
</dbReference>
<dbReference type="InterPro" id="IPR002401">
    <property type="entry name" value="Cyt_P450_E_grp-I"/>
</dbReference>
<evidence type="ECO:0000256" key="3">
    <source>
        <dbReference type="ARBA" id="ARBA00022723"/>
    </source>
</evidence>
<evidence type="ECO:0000313" key="5">
    <source>
        <dbReference type="EMBL" id="KAL2280869.1"/>
    </source>
</evidence>
<proteinExistence type="inferred from homology"/>
<dbReference type="Pfam" id="PF00067">
    <property type="entry name" value="p450"/>
    <property type="match status" value="1"/>
</dbReference>
<dbReference type="PANTHER" id="PTHR24304">
    <property type="entry name" value="CYTOCHROME P450 FAMILY 7"/>
    <property type="match status" value="1"/>
</dbReference>
<gene>
    <name evidence="5" type="ORF">FJTKL_12181</name>
</gene>
<evidence type="ECO:0000256" key="2">
    <source>
        <dbReference type="ARBA" id="ARBA00022617"/>
    </source>
</evidence>
<keyword evidence="2" id="KW-0349">Heme</keyword>
<evidence type="ECO:0000256" key="1">
    <source>
        <dbReference type="ARBA" id="ARBA00010617"/>
    </source>
</evidence>
<organism evidence="5 6">
    <name type="scientific">Diaporthe vaccinii</name>
    <dbReference type="NCBI Taxonomy" id="105482"/>
    <lineage>
        <taxon>Eukaryota</taxon>
        <taxon>Fungi</taxon>
        <taxon>Dikarya</taxon>
        <taxon>Ascomycota</taxon>
        <taxon>Pezizomycotina</taxon>
        <taxon>Sordariomycetes</taxon>
        <taxon>Sordariomycetidae</taxon>
        <taxon>Diaporthales</taxon>
        <taxon>Diaporthaceae</taxon>
        <taxon>Diaporthe</taxon>
        <taxon>Diaporthe eres species complex</taxon>
    </lineage>
</organism>
<comment type="similarity">
    <text evidence="1">Belongs to the cytochrome P450 family.</text>
</comment>
<keyword evidence="3" id="KW-0479">Metal-binding</keyword>
<sequence length="448" mass="50758">MSQGAWSKKLGSCDIFSVTVVGEELYIAASADDVNSIYKDTKNLDFDAVIVDLLREFGISKDTLDKLFDAQLSGGRSWMDRQHDVYREQMHPVGRGNAVAEAMMEQIDRAVQWDRILAPIALHSPGDTSRKVSLWKWCAHVLVETSMQAFFGPSFLQLSPGFISDYLRFDEDYWRLKAKYPKAAATAKENCVSAIHRWLQRPDLERTDACWMVAKFEQDFMNMSICDKAQLAALLFINIEVINGNAYKSCFWLLAHILHDQNLVKEIRTEIDQAFLNQGHAYSSPNITCLLEDCPLLNSTYDEVLRYTNNAMGVRLVVNQTKIGGKMLRPGRKLLMPYRQMHLDRDVWGPEAASFDPERFMRDKSLSRSSSFRPFGGGNGYCPGRFLARREVFVFVATVLRRFELGVLPYSNGGKPKFPDLDETTPTGGILSPVAGQDVILRVQPRTI</sequence>
<dbReference type="Gene3D" id="1.10.630.10">
    <property type="entry name" value="Cytochrome P450"/>
    <property type="match status" value="1"/>
</dbReference>
<comment type="caution">
    <text evidence="5">The sequence shown here is derived from an EMBL/GenBank/DDBJ whole genome shotgun (WGS) entry which is preliminary data.</text>
</comment>
<protein>
    <recommendedName>
        <fullName evidence="7">Cytochrome P450</fullName>
    </recommendedName>
</protein>
<reference evidence="5 6" key="1">
    <citation type="submission" date="2024-03" db="EMBL/GenBank/DDBJ databases">
        <title>A high-quality draft genome sequence of Diaporthe vaccinii, a causative agent of upright dieback and viscid rot disease in cranberry plants.</title>
        <authorList>
            <person name="Sarrasin M."/>
            <person name="Lang B.F."/>
            <person name="Burger G."/>
        </authorList>
    </citation>
    <scope>NUCLEOTIDE SEQUENCE [LARGE SCALE GENOMIC DNA]</scope>
    <source>
        <strain evidence="5 6">IS7</strain>
    </source>
</reference>
<dbReference type="InterPro" id="IPR001128">
    <property type="entry name" value="Cyt_P450"/>
</dbReference>
<dbReference type="EMBL" id="JBAWTH010000062">
    <property type="protein sequence ID" value="KAL2280869.1"/>
    <property type="molecule type" value="Genomic_DNA"/>
</dbReference>
<dbReference type="InterPro" id="IPR050529">
    <property type="entry name" value="CYP450_sterol_14alpha_dmase"/>
</dbReference>
<dbReference type="PRINTS" id="PR00463">
    <property type="entry name" value="EP450I"/>
</dbReference>
<evidence type="ECO:0000256" key="4">
    <source>
        <dbReference type="ARBA" id="ARBA00023004"/>
    </source>
</evidence>
<evidence type="ECO:0008006" key="7">
    <source>
        <dbReference type="Google" id="ProtNLM"/>
    </source>
</evidence>
<name>A0ABR4EEL2_9PEZI</name>
<dbReference type="Proteomes" id="UP001600888">
    <property type="component" value="Unassembled WGS sequence"/>
</dbReference>
<keyword evidence="6" id="KW-1185">Reference proteome</keyword>
<evidence type="ECO:0000313" key="6">
    <source>
        <dbReference type="Proteomes" id="UP001600888"/>
    </source>
</evidence>
<keyword evidence="4" id="KW-0408">Iron</keyword>
<accession>A0ABR4EEL2</accession>
<dbReference type="InterPro" id="IPR036396">
    <property type="entry name" value="Cyt_P450_sf"/>
</dbReference>
<dbReference type="PANTHER" id="PTHR24304:SF2">
    <property type="entry name" value="24-HYDROXYCHOLESTEROL 7-ALPHA-HYDROXYLASE"/>
    <property type="match status" value="1"/>
</dbReference>